<dbReference type="PROSITE" id="PS00652">
    <property type="entry name" value="TNFR_NGFR_1"/>
    <property type="match status" value="1"/>
</dbReference>
<dbReference type="SUPFAM" id="SSF57586">
    <property type="entry name" value="TNF receptor-like"/>
    <property type="match status" value="1"/>
</dbReference>
<keyword evidence="3" id="KW-0472">Membrane</keyword>
<dbReference type="InterPro" id="IPR001368">
    <property type="entry name" value="TNFR/NGFR_Cys_rich_reg"/>
</dbReference>
<evidence type="ECO:0000313" key="6">
    <source>
        <dbReference type="WBParaSite" id="Pan_g18397.t1"/>
    </source>
</evidence>
<reference evidence="6" key="2">
    <citation type="submission" date="2020-10" db="UniProtKB">
        <authorList>
            <consortium name="WormBaseParasite"/>
        </authorList>
    </citation>
    <scope>IDENTIFICATION</scope>
</reference>
<evidence type="ECO:0000256" key="2">
    <source>
        <dbReference type="SAM" id="MobiDB-lite"/>
    </source>
</evidence>
<feature type="domain" description="TNFR-Cys" evidence="4">
    <location>
        <begin position="67"/>
        <end position="105"/>
    </location>
</feature>
<dbReference type="Proteomes" id="UP000492821">
    <property type="component" value="Unassembled WGS sequence"/>
</dbReference>
<evidence type="ECO:0000256" key="3">
    <source>
        <dbReference type="SAM" id="Phobius"/>
    </source>
</evidence>
<feature type="compositionally biased region" description="Acidic residues" evidence="2">
    <location>
        <begin position="253"/>
        <end position="290"/>
    </location>
</feature>
<dbReference type="Gene3D" id="2.10.50.10">
    <property type="entry name" value="Tumor Necrosis Factor Receptor, subunit A, domain 2"/>
    <property type="match status" value="1"/>
</dbReference>
<dbReference type="SMART" id="SM00208">
    <property type="entry name" value="TNFR"/>
    <property type="match status" value="1"/>
</dbReference>
<sequence length="464" mass="53523">MRSEAFDCFIFLFRICSIWRTAFNKMRELFLAVLCVVILAANGYQVNFVGYQQSDQPIELLIKKFNKCGKNAYYDIFTGACNNCSQCNKNEFVVDACTVFDDTVCSTCADQTFVNTYAYRRNCGKLHAAIHDGVVRPYPLFNPDRVRILPVKRLERKDDIADENSIIVDTPTLSERKIVEPYDDDSNAEFESDEDEYFESRIVQPVNRKFKPGRLVPMRQADDDDDFDSNSIETASDEDSKDDSDMLESKESNEEDNTISEEDASVDSSISEEADQDVSESDEDDEDDQQIVEIGSVAMKIAPKYRALLERENEFKKSGEIHDVSDIIRNFPYNRKDLLSEKDIEEDSKSSESDEDSDEANVDALIHTIELKYGEAEFQLEDEYNNNINSHRARIVLFFLYFLGAFVVMVAFCCIRRARNNTRTYIVTPPMMTPEDKKNIIRAFDHIKKSRRGQFKYQPIEEFV</sequence>
<accession>A0A7E4VA60</accession>
<proteinExistence type="predicted"/>
<name>A0A7E4VA60_PANRE</name>
<keyword evidence="3" id="KW-1133">Transmembrane helix</keyword>
<keyword evidence="3" id="KW-0812">Transmembrane</keyword>
<comment type="caution">
    <text evidence="1">Lacks conserved residue(s) required for the propagation of feature annotation.</text>
</comment>
<feature type="disulfide bond" evidence="1">
    <location>
        <begin position="87"/>
        <end position="105"/>
    </location>
</feature>
<evidence type="ECO:0000313" key="5">
    <source>
        <dbReference type="Proteomes" id="UP000492821"/>
    </source>
</evidence>
<feature type="disulfide bond" evidence="1">
    <location>
        <begin position="84"/>
        <end position="97"/>
    </location>
</feature>
<dbReference type="PROSITE" id="PS50050">
    <property type="entry name" value="TNFR_NGFR_2"/>
    <property type="match status" value="1"/>
</dbReference>
<keyword evidence="1" id="KW-1015">Disulfide bond</keyword>
<feature type="repeat" description="TNFR-Cys" evidence="1">
    <location>
        <begin position="67"/>
        <end position="105"/>
    </location>
</feature>
<keyword evidence="5" id="KW-1185">Reference proteome</keyword>
<dbReference type="AlphaFoldDB" id="A0A7E4VA60"/>
<feature type="transmembrane region" description="Helical" evidence="3">
    <location>
        <begin position="395"/>
        <end position="415"/>
    </location>
</feature>
<feature type="compositionally biased region" description="Basic and acidic residues" evidence="2">
    <location>
        <begin position="243"/>
        <end position="252"/>
    </location>
</feature>
<evidence type="ECO:0000256" key="1">
    <source>
        <dbReference type="PROSITE-ProRule" id="PRU00206"/>
    </source>
</evidence>
<protein>
    <submittedName>
        <fullName evidence="6">TNFR-Cys domain-containing protein</fullName>
    </submittedName>
</protein>
<dbReference type="CDD" id="cd00185">
    <property type="entry name" value="TNFRSF"/>
    <property type="match status" value="1"/>
</dbReference>
<dbReference type="WBParaSite" id="Pan_g18397.t1">
    <property type="protein sequence ID" value="Pan_g18397.t1"/>
    <property type="gene ID" value="Pan_g18397"/>
</dbReference>
<feature type="region of interest" description="Disordered" evidence="2">
    <location>
        <begin position="213"/>
        <end position="290"/>
    </location>
</feature>
<evidence type="ECO:0000259" key="4">
    <source>
        <dbReference type="PROSITE" id="PS50050"/>
    </source>
</evidence>
<reference evidence="5" key="1">
    <citation type="journal article" date="2013" name="Genetics">
        <title>The draft genome and transcriptome of Panagrellus redivivus are shaped by the harsh demands of a free-living lifestyle.</title>
        <authorList>
            <person name="Srinivasan J."/>
            <person name="Dillman A.R."/>
            <person name="Macchietto M.G."/>
            <person name="Heikkinen L."/>
            <person name="Lakso M."/>
            <person name="Fracchia K.M."/>
            <person name="Antoshechkin I."/>
            <person name="Mortazavi A."/>
            <person name="Wong G."/>
            <person name="Sternberg P.W."/>
        </authorList>
    </citation>
    <scope>NUCLEOTIDE SEQUENCE [LARGE SCALE GENOMIC DNA]</scope>
    <source>
        <strain evidence="5">MT8872</strain>
    </source>
</reference>
<organism evidence="5 6">
    <name type="scientific">Panagrellus redivivus</name>
    <name type="common">Microworm</name>
    <dbReference type="NCBI Taxonomy" id="6233"/>
    <lineage>
        <taxon>Eukaryota</taxon>
        <taxon>Metazoa</taxon>
        <taxon>Ecdysozoa</taxon>
        <taxon>Nematoda</taxon>
        <taxon>Chromadorea</taxon>
        <taxon>Rhabditida</taxon>
        <taxon>Tylenchina</taxon>
        <taxon>Panagrolaimomorpha</taxon>
        <taxon>Panagrolaimoidea</taxon>
        <taxon>Panagrolaimidae</taxon>
        <taxon>Panagrellus</taxon>
    </lineage>
</organism>